<evidence type="ECO:0000256" key="2">
    <source>
        <dbReference type="ARBA" id="ARBA00007579"/>
    </source>
</evidence>
<dbReference type="NCBIfam" id="NF002995">
    <property type="entry name" value="PRK03759.1"/>
    <property type="match status" value="1"/>
</dbReference>
<feature type="compositionally biased region" description="Gly residues" evidence="12">
    <location>
        <begin position="91"/>
        <end position="121"/>
    </location>
</feature>
<dbReference type="HAMAP" id="MF_00202">
    <property type="entry name" value="Idi"/>
    <property type="match status" value="1"/>
</dbReference>
<dbReference type="PIRSF" id="PIRSF018427">
    <property type="entry name" value="Isopntndiph_ism"/>
    <property type="match status" value="1"/>
</dbReference>
<dbReference type="InterPro" id="IPR056375">
    <property type="entry name" value="Idi_bact"/>
</dbReference>
<comment type="subcellular location">
    <subcellularLocation>
        <location evidence="10">Cytoplasm</location>
    </subcellularLocation>
</comment>
<dbReference type="InterPro" id="IPR000086">
    <property type="entry name" value="NUDIX_hydrolase_dom"/>
</dbReference>
<feature type="active site" evidence="10 11">
    <location>
        <position position="69"/>
    </location>
</feature>
<dbReference type="GO" id="GO:0046872">
    <property type="term" value="F:metal ion binding"/>
    <property type="evidence" value="ECO:0007669"/>
    <property type="project" value="UniProtKB-KW"/>
</dbReference>
<dbReference type="InterPro" id="IPR011876">
    <property type="entry name" value="IsopentenylPP_isomerase_typ1"/>
</dbReference>
<evidence type="ECO:0000256" key="10">
    <source>
        <dbReference type="HAMAP-Rule" id="MF_00202"/>
    </source>
</evidence>
<comment type="similarity">
    <text evidence="2 10">Belongs to the IPP isomerase type 1 family.</text>
</comment>
<keyword evidence="7 10" id="KW-0464">Manganese</keyword>
<dbReference type="EC" id="5.3.3.2" evidence="3 10"/>
<evidence type="ECO:0000256" key="12">
    <source>
        <dbReference type="SAM" id="MobiDB-lite"/>
    </source>
</evidence>
<sequence>MAASDEQVVLLSDAGNPIGVADKATVHTLSTPLHLAFSCHVFDRAGRILVTRRALSKRTWPGVWTNSFCGHPAPGESFEDALARRARDELGIGGGGAAGDGDSGASDSGGSGSGSRSGSGSGLASVEVVLPDFRYRAVDATGIVENEICPVYTAVFTSPAVGSDALQPHPDEVAEWQWAEPAALLAAIEATPWAFSPWLTLQLPALMAARAALAA</sequence>
<dbReference type="Pfam" id="PF00293">
    <property type="entry name" value="NUDIX"/>
    <property type="match status" value="1"/>
</dbReference>
<dbReference type="PANTHER" id="PTHR10885">
    <property type="entry name" value="ISOPENTENYL-DIPHOSPHATE DELTA-ISOMERASE"/>
    <property type="match status" value="1"/>
</dbReference>
<comment type="cofactor">
    <cofactor evidence="10">
        <name>Mn(2+)</name>
        <dbReference type="ChEBI" id="CHEBI:29035"/>
    </cofactor>
    <text evidence="10">Binds 1 Mn(2+) ion per subunit.</text>
</comment>
<dbReference type="Proteomes" id="UP000256541">
    <property type="component" value="Unassembled WGS sequence"/>
</dbReference>
<feature type="binding site" evidence="10">
    <location>
        <position position="89"/>
    </location>
    <ligand>
        <name>Mg(2+)</name>
        <dbReference type="ChEBI" id="CHEBI:18420"/>
    </ligand>
</feature>
<dbReference type="GO" id="GO:0050992">
    <property type="term" value="P:dimethylallyl diphosphate biosynthetic process"/>
    <property type="evidence" value="ECO:0007669"/>
    <property type="project" value="UniProtKB-UniRule"/>
</dbReference>
<comment type="caution">
    <text evidence="14">The sequence shown here is derived from an EMBL/GenBank/DDBJ whole genome shotgun (WGS) entry which is preliminary data.</text>
</comment>
<feature type="region of interest" description="Disordered" evidence="12">
    <location>
        <begin position="91"/>
        <end position="122"/>
    </location>
</feature>
<evidence type="ECO:0000256" key="11">
    <source>
        <dbReference type="PIRSR" id="PIRSR018427-1"/>
    </source>
</evidence>
<comment type="catalytic activity">
    <reaction evidence="10">
        <text>isopentenyl diphosphate = dimethylallyl diphosphate</text>
        <dbReference type="Rhea" id="RHEA:23284"/>
        <dbReference type="ChEBI" id="CHEBI:57623"/>
        <dbReference type="ChEBI" id="CHEBI:128769"/>
        <dbReference type="EC" id="5.3.3.2"/>
    </reaction>
</comment>
<dbReference type="PANTHER" id="PTHR10885:SF0">
    <property type="entry name" value="ISOPENTENYL-DIPHOSPHATE DELTA-ISOMERASE"/>
    <property type="match status" value="1"/>
</dbReference>
<evidence type="ECO:0000313" key="15">
    <source>
        <dbReference type="Proteomes" id="UP000256541"/>
    </source>
</evidence>
<dbReference type="SUPFAM" id="SSF55811">
    <property type="entry name" value="Nudix"/>
    <property type="match status" value="2"/>
</dbReference>
<evidence type="ECO:0000256" key="5">
    <source>
        <dbReference type="ARBA" id="ARBA00022723"/>
    </source>
</evidence>
<evidence type="ECO:0000256" key="8">
    <source>
        <dbReference type="ARBA" id="ARBA00023229"/>
    </source>
</evidence>
<dbReference type="RefSeq" id="WP_116412749.1">
    <property type="nucleotide sequence ID" value="NZ_NBXB01000042.1"/>
</dbReference>
<evidence type="ECO:0000256" key="9">
    <source>
        <dbReference type="ARBA" id="ARBA00023235"/>
    </source>
</evidence>
<evidence type="ECO:0000313" key="14">
    <source>
        <dbReference type="EMBL" id="RFA12343.1"/>
    </source>
</evidence>
<evidence type="ECO:0000256" key="4">
    <source>
        <dbReference type="ARBA" id="ARBA00022490"/>
    </source>
</evidence>
<reference evidence="14 15" key="1">
    <citation type="submission" date="2017-04" db="EMBL/GenBank/DDBJ databases">
        <title>Comparative genome analysis of Subtercola boreus.</title>
        <authorList>
            <person name="Cho Y.-J."/>
            <person name="Cho A."/>
            <person name="Kim O.-S."/>
            <person name="Lee J.-I."/>
        </authorList>
    </citation>
    <scope>NUCLEOTIDE SEQUENCE [LARGE SCALE GENOMIC DNA]</scope>
    <source>
        <strain evidence="14 15">P27479</strain>
    </source>
</reference>
<feature type="binding site" evidence="10">
    <location>
        <position position="147"/>
    </location>
    <ligand>
        <name>Mn(2+)</name>
        <dbReference type="ChEBI" id="CHEBI:29035"/>
    </ligand>
</feature>
<feature type="binding site" evidence="10">
    <location>
        <position position="145"/>
    </location>
    <ligand>
        <name>Mn(2+)</name>
        <dbReference type="ChEBI" id="CHEBI:29035"/>
    </ligand>
</feature>
<feature type="binding site" evidence="10">
    <location>
        <position position="27"/>
    </location>
    <ligand>
        <name>Mn(2+)</name>
        <dbReference type="ChEBI" id="CHEBI:29035"/>
    </ligand>
</feature>
<dbReference type="GO" id="GO:0004452">
    <property type="term" value="F:isopentenyl-diphosphate delta-isomerase activity"/>
    <property type="evidence" value="ECO:0007669"/>
    <property type="project" value="UniProtKB-UniRule"/>
</dbReference>
<keyword evidence="6 10" id="KW-0460">Magnesium</keyword>
<name>A0A3E0VSI8_9MICO</name>
<dbReference type="InterPro" id="IPR015797">
    <property type="entry name" value="NUDIX_hydrolase-like_dom_sf"/>
</dbReference>
<organism evidence="14 15">
    <name type="scientific">Subtercola boreus</name>
    <dbReference type="NCBI Taxonomy" id="120213"/>
    <lineage>
        <taxon>Bacteria</taxon>
        <taxon>Bacillati</taxon>
        <taxon>Actinomycetota</taxon>
        <taxon>Actinomycetes</taxon>
        <taxon>Micrococcales</taxon>
        <taxon>Microbacteriaceae</taxon>
        <taxon>Subtercola</taxon>
    </lineage>
</organism>
<protein>
    <recommendedName>
        <fullName evidence="3 10">Isopentenyl-diphosphate Delta-isomerase</fullName>
        <shortName evidence="10">IPP isomerase</shortName>
        <ecNumber evidence="3 10">5.3.3.2</ecNumber>
    </recommendedName>
    <alternativeName>
        <fullName evidence="10">IPP:DMAPP isomerase</fullName>
    </alternativeName>
    <alternativeName>
        <fullName evidence="10">Isopentenyl pyrophosphate isomerase</fullName>
    </alternativeName>
</protein>
<evidence type="ECO:0000256" key="1">
    <source>
        <dbReference type="ARBA" id="ARBA00004826"/>
    </source>
</evidence>
<evidence type="ECO:0000256" key="6">
    <source>
        <dbReference type="ARBA" id="ARBA00022842"/>
    </source>
</evidence>
<feature type="active site" evidence="10 11">
    <location>
        <position position="147"/>
    </location>
</feature>
<proteinExistence type="inferred from homology"/>
<feature type="binding site" evidence="10">
    <location>
        <position position="71"/>
    </location>
    <ligand>
        <name>Mn(2+)</name>
        <dbReference type="ChEBI" id="CHEBI:29035"/>
    </ligand>
</feature>
<dbReference type="Gene3D" id="3.90.79.10">
    <property type="entry name" value="Nucleoside Triphosphate Pyrophosphohydrolase"/>
    <property type="match status" value="1"/>
</dbReference>
<feature type="binding site" evidence="10">
    <location>
        <position position="34"/>
    </location>
    <ligand>
        <name>Mn(2+)</name>
        <dbReference type="ChEBI" id="CHEBI:29035"/>
    </ligand>
</feature>
<dbReference type="GO" id="GO:0005737">
    <property type="term" value="C:cytoplasm"/>
    <property type="evidence" value="ECO:0007669"/>
    <property type="project" value="UniProtKB-SubCell"/>
</dbReference>
<dbReference type="GO" id="GO:0008299">
    <property type="term" value="P:isoprenoid biosynthetic process"/>
    <property type="evidence" value="ECO:0007669"/>
    <property type="project" value="UniProtKB-KW"/>
</dbReference>
<comment type="cofactor">
    <cofactor evidence="10">
        <name>Mg(2+)</name>
        <dbReference type="ChEBI" id="CHEBI:18420"/>
    </cofactor>
    <text evidence="10">Binds 1 Mg(2+) ion per subunit. The magnesium ion binds only when substrate is bound.</text>
</comment>
<dbReference type="OrthoDB" id="9809458at2"/>
<feature type="domain" description="Nudix hydrolase" evidence="13">
    <location>
        <begin position="32"/>
        <end position="201"/>
    </location>
</feature>
<dbReference type="AlphaFoldDB" id="A0A3E0VSI8"/>
<keyword evidence="8 10" id="KW-0414">Isoprene biosynthesis</keyword>
<keyword evidence="4 10" id="KW-0963">Cytoplasm</keyword>
<evidence type="ECO:0000256" key="7">
    <source>
        <dbReference type="ARBA" id="ARBA00023211"/>
    </source>
</evidence>
<accession>A0A3E0VSI8</accession>
<keyword evidence="5 10" id="KW-0479">Metal-binding</keyword>
<gene>
    <name evidence="10" type="primary">idi</name>
    <name evidence="14" type="ORF">B7R22_16220</name>
</gene>
<keyword evidence="9 10" id="KW-0413">Isomerase</keyword>
<comment type="function">
    <text evidence="10">Catalyzes the 1,3-allylic rearrangement of the homoallylic substrate isopentenyl (IPP) to its highly electrophilic allylic isomer, dimethylallyl diphosphate (DMAPP).</text>
</comment>
<dbReference type="EMBL" id="NBXB01000042">
    <property type="protein sequence ID" value="RFA12343.1"/>
    <property type="molecule type" value="Genomic_DNA"/>
</dbReference>
<evidence type="ECO:0000256" key="3">
    <source>
        <dbReference type="ARBA" id="ARBA00012057"/>
    </source>
</evidence>
<comment type="pathway">
    <text evidence="1 10">Isoprenoid biosynthesis; dimethylallyl diphosphate biosynthesis; dimethylallyl diphosphate from isopentenyl diphosphate: step 1/1.</text>
</comment>
<dbReference type="UniPathway" id="UPA00059">
    <property type="reaction ID" value="UER00104"/>
</dbReference>
<dbReference type="PROSITE" id="PS51462">
    <property type="entry name" value="NUDIX"/>
    <property type="match status" value="1"/>
</dbReference>
<dbReference type="CDD" id="cd02885">
    <property type="entry name" value="NUDIX_IPP_Isomerase"/>
    <property type="match status" value="1"/>
</dbReference>
<evidence type="ECO:0000259" key="13">
    <source>
        <dbReference type="PROSITE" id="PS51462"/>
    </source>
</evidence>